<gene>
    <name evidence="2" type="ORF">ALC56_01888</name>
</gene>
<dbReference type="AlphaFoldDB" id="A0A195FT74"/>
<name>A0A195FT74_9HYME</name>
<reference evidence="2 3" key="1">
    <citation type="submission" date="2016-03" db="EMBL/GenBank/DDBJ databases">
        <title>Trachymyrmex septentrionalis WGS genome.</title>
        <authorList>
            <person name="Nygaard S."/>
            <person name="Hu H."/>
            <person name="Boomsma J."/>
            <person name="Zhang G."/>
        </authorList>
    </citation>
    <scope>NUCLEOTIDE SEQUENCE [LARGE SCALE GENOMIC DNA]</scope>
    <source>
        <strain evidence="2">Tsep2-gDNA-1</strain>
        <tissue evidence="2">Whole body</tissue>
    </source>
</reference>
<dbReference type="Proteomes" id="UP000078541">
    <property type="component" value="Unassembled WGS sequence"/>
</dbReference>
<sequence>MCAWTEDPRTFEIIISVDSDRRPFFPQCLVYASSGKLRGSGAVARARGTLFGEANRDLRRRQRKPLRKDTECRKEGERRNKMDREREREREREKGEFSFAVHCNQIRDNARKIPEGSVHHDSSRMIKGDPTRAKRTNCEDEAFNATLSSGFLLPEEDPRISLSIGATALTTLAGRMAAVQVVSLNRDAHLTGNSHGTAGAWGQFNEDDGIRSVREVMNEIATSVFIKEETKIVDNEISIAYEINHVHRYQRMTPRNESIRPITTETAFRGTRRALSLNPINIPYRCDNNLLPCPTF</sequence>
<feature type="region of interest" description="Disordered" evidence="1">
    <location>
        <begin position="55"/>
        <end position="92"/>
    </location>
</feature>
<organism evidence="2 3">
    <name type="scientific">Trachymyrmex septentrionalis</name>
    <dbReference type="NCBI Taxonomy" id="34720"/>
    <lineage>
        <taxon>Eukaryota</taxon>
        <taxon>Metazoa</taxon>
        <taxon>Ecdysozoa</taxon>
        <taxon>Arthropoda</taxon>
        <taxon>Hexapoda</taxon>
        <taxon>Insecta</taxon>
        <taxon>Pterygota</taxon>
        <taxon>Neoptera</taxon>
        <taxon>Endopterygota</taxon>
        <taxon>Hymenoptera</taxon>
        <taxon>Apocrita</taxon>
        <taxon>Aculeata</taxon>
        <taxon>Formicoidea</taxon>
        <taxon>Formicidae</taxon>
        <taxon>Myrmicinae</taxon>
        <taxon>Trachymyrmex</taxon>
    </lineage>
</organism>
<feature type="compositionally biased region" description="Basic and acidic residues" evidence="1">
    <location>
        <begin position="67"/>
        <end position="92"/>
    </location>
</feature>
<dbReference type="EMBL" id="KQ981276">
    <property type="protein sequence ID" value="KYN43626.1"/>
    <property type="molecule type" value="Genomic_DNA"/>
</dbReference>
<proteinExistence type="predicted"/>
<protein>
    <submittedName>
        <fullName evidence="2">Uncharacterized protein</fullName>
    </submittedName>
</protein>
<keyword evidence="3" id="KW-1185">Reference proteome</keyword>
<accession>A0A195FT74</accession>
<evidence type="ECO:0000313" key="2">
    <source>
        <dbReference type="EMBL" id="KYN43626.1"/>
    </source>
</evidence>
<evidence type="ECO:0000313" key="3">
    <source>
        <dbReference type="Proteomes" id="UP000078541"/>
    </source>
</evidence>
<evidence type="ECO:0000256" key="1">
    <source>
        <dbReference type="SAM" id="MobiDB-lite"/>
    </source>
</evidence>